<evidence type="ECO:0000313" key="3">
    <source>
        <dbReference type="EMBL" id="MBA9076657.1"/>
    </source>
</evidence>
<dbReference type="InterPro" id="IPR043744">
    <property type="entry name" value="DUF5689"/>
</dbReference>
<gene>
    <name evidence="3" type="ORF">FHS90_001363</name>
</gene>
<dbReference type="EMBL" id="JACJIQ010000004">
    <property type="protein sequence ID" value="MBA9076657.1"/>
    <property type="molecule type" value="Genomic_DNA"/>
</dbReference>
<proteinExistence type="predicted"/>
<accession>A0A839GP21</accession>
<feature type="chain" id="PRO_5032665355" description="DUF5689 domain-containing protein" evidence="1">
    <location>
        <begin position="23"/>
        <end position="418"/>
    </location>
</feature>
<dbReference type="Pfam" id="PF18942">
    <property type="entry name" value="DUF5689"/>
    <property type="match status" value="1"/>
</dbReference>
<dbReference type="RefSeq" id="WP_182512436.1">
    <property type="nucleotide sequence ID" value="NZ_JACJIQ010000004.1"/>
</dbReference>
<evidence type="ECO:0000313" key="4">
    <source>
        <dbReference type="Proteomes" id="UP000563094"/>
    </source>
</evidence>
<sequence length="418" mass="44952">MKKLMGSVAVALAALAFTSCLEDDGNPSIGRPNSMASLHVVREVYRDTDVKLGPEVLTGAFKTAGTVISNPSGGNLPAGYVVIQGSWRGLMRGVVLALDAATAATYIPGDSLVIDLSGATLTRNTGPLQITGLTADKINKVASGRPVIARPVSITQLNSKFQEYESTLVSLTADAKPYPVSGETMAGAKTLDDGAGNSFTLFTDPQASFASFRIAPNATYIGIPMLVQNEKQLRLRFESDIIDPSGPLYPGYPENFDYPDQSVKNTYATKAIDLRTGNWTFNQAILGNTANRDRIVSGAQAVRFQQGLTTPAYLQMNYDLADGASKVTLWYGSYYTDVSSTFALEYSTDQGATWTEIGRRSDAHPTNQSLQAKQAVFLMDIKGPVRFRIKKLGLGASSPPNVFNGRLGMDDFAVYKSY</sequence>
<dbReference type="PROSITE" id="PS51257">
    <property type="entry name" value="PROKAR_LIPOPROTEIN"/>
    <property type="match status" value="1"/>
</dbReference>
<organism evidence="3 4">
    <name type="scientific">Rufibacter quisquiliarum</name>
    <dbReference type="NCBI Taxonomy" id="1549639"/>
    <lineage>
        <taxon>Bacteria</taxon>
        <taxon>Pseudomonadati</taxon>
        <taxon>Bacteroidota</taxon>
        <taxon>Cytophagia</taxon>
        <taxon>Cytophagales</taxon>
        <taxon>Hymenobacteraceae</taxon>
        <taxon>Rufibacter</taxon>
    </lineage>
</organism>
<reference evidence="3 4" key="1">
    <citation type="submission" date="2020-08" db="EMBL/GenBank/DDBJ databases">
        <title>Genomic Encyclopedia of Type Strains, Phase IV (KMG-IV): sequencing the most valuable type-strain genomes for metagenomic binning, comparative biology and taxonomic classification.</title>
        <authorList>
            <person name="Goeker M."/>
        </authorList>
    </citation>
    <scope>NUCLEOTIDE SEQUENCE [LARGE SCALE GENOMIC DNA]</scope>
    <source>
        <strain evidence="3 4">DSM 29854</strain>
    </source>
</reference>
<evidence type="ECO:0000256" key="1">
    <source>
        <dbReference type="SAM" id="SignalP"/>
    </source>
</evidence>
<feature type="domain" description="DUF5689" evidence="2">
    <location>
        <begin position="57"/>
        <end position="241"/>
    </location>
</feature>
<keyword evidence="4" id="KW-1185">Reference proteome</keyword>
<keyword evidence="1" id="KW-0732">Signal</keyword>
<name>A0A839GP21_9BACT</name>
<dbReference type="AlphaFoldDB" id="A0A839GP21"/>
<feature type="signal peptide" evidence="1">
    <location>
        <begin position="1"/>
        <end position="22"/>
    </location>
</feature>
<comment type="caution">
    <text evidence="3">The sequence shown here is derived from an EMBL/GenBank/DDBJ whole genome shotgun (WGS) entry which is preliminary data.</text>
</comment>
<evidence type="ECO:0000259" key="2">
    <source>
        <dbReference type="Pfam" id="PF18942"/>
    </source>
</evidence>
<dbReference type="Proteomes" id="UP000563094">
    <property type="component" value="Unassembled WGS sequence"/>
</dbReference>
<protein>
    <recommendedName>
        <fullName evidence="2">DUF5689 domain-containing protein</fullName>
    </recommendedName>
</protein>